<comment type="caution">
    <text evidence="2">The sequence shown here is derived from an EMBL/GenBank/DDBJ whole genome shotgun (WGS) entry which is preliminary data.</text>
</comment>
<proteinExistence type="predicted"/>
<dbReference type="AlphaFoldDB" id="A0A7J7JGJ7"/>
<organism evidence="2 3">
    <name type="scientific">Bugula neritina</name>
    <name type="common">Brown bryozoan</name>
    <name type="synonym">Sertularia neritina</name>
    <dbReference type="NCBI Taxonomy" id="10212"/>
    <lineage>
        <taxon>Eukaryota</taxon>
        <taxon>Metazoa</taxon>
        <taxon>Spiralia</taxon>
        <taxon>Lophotrochozoa</taxon>
        <taxon>Bryozoa</taxon>
        <taxon>Gymnolaemata</taxon>
        <taxon>Cheilostomatida</taxon>
        <taxon>Flustrina</taxon>
        <taxon>Buguloidea</taxon>
        <taxon>Bugulidae</taxon>
        <taxon>Bugula</taxon>
    </lineage>
</organism>
<evidence type="ECO:0000256" key="1">
    <source>
        <dbReference type="SAM" id="MobiDB-lite"/>
    </source>
</evidence>
<name>A0A7J7JGJ7_BUGNE</name>
<protein>
    <submittedName>
        <fullName evidence="2">Uncharacterized protein</fullName>
    </submittedName>
</protein>
<gene>
    <name evidence="2" type="ORF">EB796_016948</name>
</gene>
<evidence type="ECO:0000313" key="2">
    <source>
        <dbReference type="EMBL" id="KAF6024746.1"/>
    </source>
</evidence>
<sequence length="150" mass="17811">MCCLMSEFFEEKMKELKSALEVKENTSRKIKEFVKRRCDHNKKKLEVLNLKKRIATLQSVYSRKTEELAHKKQIKLDKKSGNTNTSKKVSMLKANIPKHKKRAQMLADDLLPSNRSKFEEVKMKLQCKRRKSIRQHHELIFKAELVELKK</sequence>
<dbReference type="EMBL" id="VXIV02002542">
    <property type="protein sequence ID" value="KAF6024746.1"/>
    <property type="molecule type" value="Genomic_DNA"/>
</dbReference>
<evidence type="ECO:0000313" key="3">
    <source>
        <dbReference type="Proteomes" id="UP000593567"/>
    </source>
</evidence>
<dbReference type="Proteomes" id="UP000593567">
    <property type="component" value="Unassembled WGS sequence"/>
</dbReference>
<keyword evidence="3" id="KW-1185">Reference proteome</keyword>
<reference evidence="2" key="1">
    <citation type="submission" date="2020-06" db="EMBL/GenBank/DDBJ databases">
        <title>Draft genome of Bugula neritina, a colonial animal packing powerful symbionts and potential medicines.</title>
        <authorList>
            <person name="Rayko M."/>
        </authorList>
    </citation>
    <scope>NUCLEOTIDE SEQUENCE [LARGE SCALE GENOMIC DNA]</scope>
    <source>
        <strain evidence="2">Kwan_BN1</strain>
    </source>
</reference>
<accession>A0A7J7JGJ7</accession>
<feature type="region of interest" description="Disordered" evidence="1">
    <location>
        <begin position="72"/>
        <end position="101"/>
    </location>
</feature>